<evidence type="ECO:0000313" key="2">
    <source>
        <dbReference type="EMBL" id="KAH7138529.1"/>
    </source>
</evidence>
<reference evidence="2" key="1">
    <citation type="journal article" date="2021" name="Nat. Commun.">
        <title>Genetic determinants of endophytism in the Arabidopsis root mycobiome.</title>
        <authorList>
            <person name="Mesny F."/>
            <person name="Miyauchi S."/>
            <person name="Thiergart T."/>
            <person name="Pickel B."/>
            <person name="Atanasova L."/>
            <person name="Karlsson M."/>
            <person name="Huettel B."/>
            <person name="Barry K.W."/>
            <person name="Haridas S."/>
            <person name="Chen C."/>
            <person name="Bauer D."/>
            <person name="Andreopoulos W."/>
            <person name="Pangilinan J."/>
            <person name="LaButti K."/>
            <person name="Riley R."/>
            <person name="Lipzen A."/>
            <person name="Clum A."/>
            <person name="Drula E."/>
            <person name="Henrissat B."/>
            <person name="Kohler A."/>
            <person name="Grigoriev I.V."/>
            <person name="Martin F.M."/>
            <person name="Hacquard S."/>
        </authorList>
    </citation>
    <scope>NUCLEOTIDE SEQUENCE</scope>
    <source>
        <strain evidence="2">MPI-CAGE-CH-0243</strain>
    </source>
</reference>
<sequence length="721" mass="80556">MRVIYLGLRQWLWLLLFHVNICFGADDPCPPNRLWLVSGDIENHLYSDCHTSAHVLIRSPSPAKAQNSRLIIAWPAGASGVGAFFVPTGSSNSQKPLIRLHNQNGDAIHPIYVPDGAGGTPRIGVTGIIEFGRPTTLNVTVLGSLRAVRDYLELEQDRGGRVYPEMEKDQTVTQADDGLGVKIERKWFDGKTIETLVFTPVDQTSKRIEIDGRRPVFEEKQYHFEASINYPQLKQISANDVLNEASKGLLNTRAAEVQALSFLSYSDKLLAGTWRFLTYFGRDTMISLLLLQPILSTDAIEAGIGSVIERINKADGTVCHEEIIGDFASLERRNHPEHPGEFTDPLCDYKMIDTDFFLPVLLQNYILGPGKESASQFLNKKASFLRENKETTYRDLTQKAIDKILSATSKYAKDPKPENLIHLLPNSNTGNWRDSPKGLGGGIIPYDVNTALVPAALFAIVALCEAGHVKCDSISTIKAAGHTWEDTSLPHFRVFWSDQQAQSRIDFFRTNRGIVLPKPVNRNVTYYALAREGSNNLPLVDVMNSDDGFRLYLLDSSKEDLGPFLSQVADNVNSPWPVGLKTEAGLMVANPAYTGVLYFDMFQRSDYHGTVFWGWQSAMMVAGLGKQIGRCKGSDAPSWCADKGLYNKVVDAYDELWRVIEKNADFKTHEVWSWDDPPGKGIENMEAVPLNHWVSSPESNIRQLWSLAFLAVSQEKFEKKQ</sequence>
<proteinExistence type="predicted"/>
<evidence type="ECO:0008006" key="4">
    <source>
        <dbReference type="Google" id="ProtNLM"/>
    </source>
</evidence>
<dbReference type="EMBL" id="JAGMWT010000001">
    <property type="protein sequence ID" value="KAH7138529.1"/>
    <property type="molecule type" value="Genomic_DNA"/>
</dbReference>
<keyword evidence="3" id="KW-1185">Reference proteome</keyword>
<dbReference type="AlphaFoldDB" id="A0A9P9J220"/>
<accession>A0A9P9J220</accession>
<protein>
    <recommendedName>
        <fullName evidence="4">Glycogen debranching enzyme</fullName>
    </recommendedName>
</protein>
<feature type="signal peptide" evidence="1">
    <location>
        <begin position="1"/>
        <end position="24"/>
    </location>
</feature>
<organism evidence="2 3">
    <name type="scientific">Dendryphion nanum</name>
    <dbReference type="NCBI Taxonomy" id="256645"/>
    <lineage>
        <taxon>Eukaryota</taxon>
        <taxon>Fungi</taxon>
        <taxon>Dikarya</taxon>
        <taxon>Ascomycota</taxon>
        <taxon>Pezizomycotina</taxon>
        <taxon>Dothideomycetes</taxon>
        <taxon>Pleosporomycetidae</taxon>
        <taxon>Pleosporales</taxon>
        <taxon>Torulaceae</taxon>
        <taxon>Dendryphion</taxon>
    </lineage>
</organism>
<comment type="caution">
    <text evidence="2">The sequence shown here is derived from an EMBL/GenBank/DDBJ whole genome shotgun (WGS) entry which is preliminary data.</text>
</comment>
<keyword evidence="1" id="KW-0732">Signal</keyword>
<evidence type="ECO:0000256" key="1">
    <source>
        <dbReference type="SAM" id="SignalP"/>
    </source>
</evidence>
<gene>
    <name evidence="2" type="ORF">B0J11DRAFT_17815</name>
</gene>
<name>A0A9P9J220_9PLEO</name>
<dbReference type="OrthoDB" id="2591256at2759"/>
<feature type="chain" id="PRO_5040238068" description="Glycogen debranching enzyme" evidence="1">
    <location>
        <begin position="25"/>
        <end position="721"/>
    </location>
</feature>
<dbReference type="Proteomes" id="UP000700596">
    <property type="component" value="Unassembled WGS sequence"/>
</dbReference>
<evidence type="ECO:0000313" key="3">
    <source>
        <dbReference type="Proteomes" id="UP000700596"/>
    </source>
</evidence>